<dbReference type="Pfam" id="PF17291">
    <property type="entry name" value="M60-like_N"/>
    <property type="match status" value="1"/>
</dbReference>
<name>A0A835T304_CHLIN</name>
<dbReference type="GO" id="GO:0005886">
    <property type="term" value="C:plasma membrane"/>
    <property type="evidence" value="ECO:0007669"/>
    <property type="project" value="TreeGrafter"/>
</dbReference>
<dbReference type="OrthoDB" id="530844at2759"/>
<reference evidence="2" key="1">
    <citation type="journal article" date="2020" name="bioRxiv">
        <title>Comparative genomics of Chlamydomonas.</title>
        <authorList>
            <person name="Craig R.J."/>
            <person name="Hasan A.R."/>
            <person name="Ness R.W."/>
            <person name="Keightley P.D."/>
        </authorList>
    </citation>
    <scope>NUCLEOTIDE SEQUENCE</scope>
    <source>
        <strain evidence="2">SAG 7.73</strain>
    </source>
</reference>
<protein>
    <recommendedName>
        <fullName evidence="1">Peptidase M60 domain-containing protein</fullName>
    </recommendedName>
</protein>
<evidence type="ECO:0000313" key="2">
    <source>
        <dbReference type="EMBL" id="KAG2430925.1"/>
    </source>
</evidence>
<dbReference type="PROSITE" id="PS51723">
    <property type="entry name" value="PEPTIDASE_M60"/>
    <property type="match status" value="1"/>
</dbReference>
<dbReference type="Pfam" id="PF13402">
    <property type="entry name" value="Peptidase_M60"/>
    <property type="match status" value="1"/>
</dbReference>
<dbReference type="Gene3D" id="3.40.390.80">
    <property type="entry name" value="Peptidase M60, enhancin-like domain 2"/>
    <property type="match status" value="1"/>
</dbReference>
<evidence type="ECO:0000313" key="3">
    <source>
        <dbReference type="Proteomes" id="UP000650467"/>
    </source>
</evidence>
<dbReference type="InterPro" id="IPR035423">
    <property type="entry name" value="M60-like_N"/>
</dbReference>
<sequence>MANLKVALELRNMTNSRFRPTVTWATVTPSQFLANATLRNETDIYWIDTYTTYTDQQIDAILSWFKTGRRGLLVAGHIWYQSYFNPNNDIYAEYSVNRILWPLGLMITPSAENGPAPAPSVTSPPLYWQLYNNFFTTKLMSDTKGNISTWPIDPVFDDLIFQNFDFMLGWLPARKTKFPAVTLMNGTSVAGADPYASLWSVINAARPNRTYAIPGPKPSNIIDTLDMSFVFWGVRTGNPVGLKASPYASIIPGLAGTDANRTNVVVTLLCNYTGIEYERMYSAASLDVWRSTGLYAVPGQLVTVTTANASALGAGLRIQIGSHTDDLRRKADWKRLPVVVSTTPLAANSTQLGSPVGGLIYVLVPRGKFLGNIQFTFYNVLRAPYFKLNVTSPESWNTTIRNYPGTWAELESNNIIITVPSIAIRNITNPVPVLNFWNRVLDGYADIANMSRIRNRAERVVIDEDIGAGLLHTGYPVMAFNNTNMWRQLVDEPYLRVYGSWGVFHELGHNHQWANMELGDQTAEAFVNVFSAWAMLNVVNPTTGNLAQGAVRWEHYNEVSDVQKRRAAVMAYMGCTTTPTNCAGPNWGANWSVWNALNTYLQLQEGFGWAFFSRLYAAYRAMTPSYNWDYWARVQLFIVTSSQAANRNLVPFYTTWGFPIENATRAAVSALPEWVENPVKAIKFKTTGRRLQLSAAGMLRGGAP</sequence>
<dbReference type="InterPro" id="IPR031161">
    <property type="entry name" value="Peptidase_M60_dom"/>
</dbReference>
<accession>A0A835T304</accession>
<comment type="caution">
    <text evidence="2">The sequence shown here is derived from an EMBL/GenBank/DDBJ whole genome shotgun (WGS) entry which is preliminary data.</text>
</comment>
<dbReference type="AlphaFoldDB" id="A0A835T304"/>
<dbReference type="PANTHER" id="PTHR15730:SF5">
    <property type="entry name" value="SI:CH211-210B2.2-RELATED"/>
    <property type="match status" value="1"/>
</dbReference>
<dbReference type="GO" id="GO:0044325">
    <property type="term" value="F:transmembrane transporter binding"/>
    <property type="evidence" value="ECO:0007669"/>
    <property type="project" value="TreeGrafter"/>
</dbReference>
<dbReference type="SMART" id="SM01276">
    <property type="entry name" value="M60-like"/>
    <property type="match status" value="1"/>
</dbReference>
<feature type="domain" description="Peptidase M60" evidence="1">
    <location>
        <begin position="287"/>
        <end position="608"/>
    </location>
</feature>
<dbReference type="EMBL" id="JAEHOC010000026">
    <property type="protein sequence ID" value="KAG2430925.1"/>
    <property type="molecule type" value="Genomic_DNA"/>
</dbReference>
<dbReference type="Gene3D" id="1.10.390.30">
    <property type="entry name" value="Peptidase M60, enhancin-like domain 3"/>
    <property type="match status" value="1"/>
</dbReference>
<dbReference type="Gene3D" id="2.60.120.1250">
    <property type="entry name" value="Peptidase M60, enhancin-like domain 1"/>
    <property type="match status" value="1"/>
</dbReference>
<proteinExistence type="predicted"/>
<dbReference type="Proteomes" id="UP000650467">
    <property type="component" value="Unassembled WGS sequence"/>
</dbReference>
<evidence type="ECO:0000259" key="1">
    <source>
        <dbReference type="PROSITE" id="PS51723"/>
    </source>
</evidence>
<dbReference type="PANTHER" id="PTHR15730">
    <property type="entry name" value="EXPERIMENTAL AUTOIMMUNE PROSTATITIS ANTIGEN 2-RELATED"/>
    <property type="match status" value="1"/>
</dbReference>
<dbReference type="GO" id="GO:0090314">
    <property type="term" value="P:positive regulation of protein targeting to membrane"/>
    <property type="evidence" value="ECO:0007669"/>
    <property type="project" value="TreeGrafter"/>
</dbReference>
<gene>
    <name evidence="2" type="ORF">HXX76_009897</name>
</gene>
<dbReference type="InterPro" id="IPR042279">
    <property type="entry name" value="Pep_M60_3"/>
</dbReference>
<organism evidence="2 3">
    <name type="scientific">Chlamydomonas incerta</name>
    <dbReference type="NCBI Taxonomy" id="51695"/>
    <lineage>
        <taxon>Eukaryota</taxon>
        <taxon>Viridiplantae</taxon>
        <taxon>Chlorophyta</taxon>
        <taxon>core chlorophytes</taxon>
        <taxon>Chlorophyceae</taxon>
        <taxon>CS clade</taxon>
        <taxon>Chlamydomonadales</taxon>
        <taxon>Chlamydomonadaceae</taxon>
        <taxon>Chlamydomonas</taxon>
    </lineage>
</organism>
<dbReference type="InterPro" id="IPR051244">
    <property type="entry name" value="TCAF"/>
</dbReference>
<keyword evidence="3" id="KW-1185">Reference proteome</keyword>